<feature type="transmembrane region" description="Helical" evidence="2">
    <location>
        <begin position="43"/>
        <end position="65"/>
    </location>
</feature>
<keyword evidence="5" id="KW-1185">Reference proteome</keyword>
<protein>
    <submittedName>
        <fullName evidence="4">Ferric-dicitrate binding protein FerR (Iron transport regulator)</fullName>
    </submittedName>
</protein>
<evidence type="ECO:0000313" key="4">
    <source>
        <dbReference type="EMBL" id="MBP2067178.1"/>
    </source>
</evidence>
<dbReference type="AlphaFoldDB" id="A0A060ZM14"/>
<feature type="region of interest" description="Disordered" evidence="1">
    <location>
        <begin position="1"/>
        <end position="27"/>
    </location>
</feature>
<keyword evidence="2" id="KW-0472">Membrane</keyword>
<reference evidence="4 5" key="2">
    <citation type="submission" date="2021-03" db="EMBL/GenBank/DDBJ databases">
        <title>Genomic Encyclopedia of Type Strains, Phase IV (KMG-IV): sequencing the most valuable type-strain genomes for metagenomic binning, comparative biology and taxonomic classification.</title>
        <authorList>
            <person name="Goeker M."/>
        </authorList>
    </citation>
    <scope>NUCLEOTIDE SEQUENCE [LARGE SCALE GENOMIC DNA]</scope>
    <source>
        <strain evidence="4 5">DSM 41954</strain>
    </source>
</reference>
<dbReference type="EMBL" id="LK022848">
    <property type="protein sequence ID" value="CDR07189.1"/>
    <property type="molecule type" value="Genomic_DNA"/>
</dbReference>
<evidence type="ECO:0000256" key="1">
    <source>
        <dbReference type="SAM" id="MobiDB-lite"/>
    </source>
</evidence>
<dbReference type="GeneID" id="32466145"/>
<reference evidence="3" key="1">
    <citation type="submission" date="2014-05" db="EMBL/GenBank/DDBJ databases">
        <authorList>
            <person name="Horn Fabian"/>
        </authorList>
    </citation>
    <scope>NUCLEOTIDE SEQUENCE</scope>
</reference>
<sequence length="84" mass="9345">MSFPDRKETEVRRMLEGPHPALPPDLAGRAAERGRRMLHRHQVVCTIGWLLLLAAVVAFGVWAAIVEPWATPPPTDTTPPLEGW</sequence>
<keyword evidence="2" id="KW-0812">Transmembrane</keyword>
<dbReference type="EMBL" id="JAGGLR010000029">
    <property type="protein sequence ID" value="MBP2067178.1"/>
    <property type="molecule type" value="Genomic_DNA"/>
</dbReference>
<feature type="compositionally biased region" description="Basic and acidic residues" evidence="1">
    <location>
        <begin position="1"/>
        <end position="16"/>
    </location>
</feature>
<dbReference type="RefSeq" id="WP_044570775.1">
    <property type="nucleotide sequence ID" value="NZ_BAABDR010000003.1"/>
</dbReference>
<evidence type="ECO:0000256" key="2">
    <source>
        <dbReference type="SAM" id="Phobius"/>
    </source>
</evidence>
<organism evidence="3">
    <name type="scientific">Streptomyces iranensis</name>
    <dbReference type="NCBI Taxonomy" id="576784"/>
    <lineage>
        <taxon>Bacteria</taxon>
        <taxon>Bacillati</taxon>
        <taxon>Actinomycetota</taxon>
        <taxon>Actinomycetes</taxon>
        <taxon>Kitasatosporales</taxon>
        <taxon>Streptomycetaceae</taxon>
        <taxon>Streptomyces</taxon>
        <taxon>Streptomyces violaceusniger group</taxon>
    </lineage>
</organism>
<dbReference type="Proteomes" id="UP000756710">
    <property type="component" value="Unassembled WGS sequence"/>
</dbReference>
<evidence type="ECO:0000313" key="5">
    <source>
        <dbReference type="Proteomes" id="UP000756710"/>
    </source>
</evidence>
<gene>
    <name evidence="4" type="ORF">J2Z30_008244</name>
    <name evidence="3" type="ORF">SIRAN3943</name>
</gene>
<dbReference type="HOGENOM" id="CLU_178592_0_0_11"/>
<name>A0A060ZM14_9ACTN</name>
<evidence type="ECO:0000313" key="3">
    <source>
        <dbReference type="EMBL" id="CDR07189.1"/>
    </source>
</evidence>
<accession>A0A060ZM14</accession>
<proteinExistence type="predicted"/>
<keyword evidence="2" id="KW-1133">Transmembrane helix</keyword>